<evidence type="ECO:0000259" key="1">
    <source>
        <dbReference type="PROSITE" id="PS50042"/>
    </source>
</evidence>
<dbReference type="AlphaFoldDB" id="A0A401G3S9"/>
<keyword evidence="3" id="KW-1185">Reference proteome</keyword>
<proteinExistence type="predicted"/>
<dbReference type="InterPro" id="IPR014710">
    <property type="entry name" value="RmlC-like_jellyroll"/>
</dbReference>
<reference evidence="3" key="2">
    <citation type="submission" date="2019-01" db="EMBL/GenBank/DDBJ databases">
        <title>Genome sequence of Desulfonema ishimotonii strain Tokyo 01.</title>
        <authorList>
            <person name="Fukui M."/>
        </authorList>
    </citation>
    <scope>NUCLEOTIDE SEQUENCE [LARGE SCALE GENOMIC DNA]</scope>
    <source>
        <strain evidence="3">Tokyo 01</strain>
    </source>
</reference>
<dbReference type="InterPro" id="IPR018490">
    <property type="entry name" value="cNMP-bd_dom_sf"/>
</dbReference>
<dbReference type="InterPro" id="IPR000595">
    <property type="entry name" value="cNMP-bd_dom"/>
</dbReference>
<reference evidence="3" key="1">
    <citation type="submission" date="2017-11" db="EMBL/GenBank/DDBJ databases">
        <authorList>
            <person name="Watanabe M."/>
            <person name="Kojima H."/>
        </authorList>
    </citation>
    <scope>NUCLEOTIDE SEQUENCE [LARGE SCALE GENOMIC DNA]</scope>
    <source>
        <strain evidence="3">Tokyo 01</strain>
    </source>
</reference>
<comment type="caution">
    <text evidence="2">The sequence shown here is derived from an EMBL/GenBank/DDBJ whole genome shotgun (WGS) entry which is preliminary data.</text>
</comment>
<gene>
    <name evidence="2" type="ORF">DENIS_4897</name>
</gene>
<feature type="domain" description="Cyclic nucleotide-binding" evidence="1">
    <location>
        <begin position="106"/>
        <end position="140"/>
    </location>
</feature>
<name>A0A401G3S9_9BACT</name>
<protein>
    <recommendedName>
        <fullName evidence="1">Cyclic nucleotide-binding domain-containing protein</fullName>
    </recommendedName>
</protein>
<organism evidence="2 3">
    <name type="scientific">Desulfonema ishimotonii</name>
    <dbReference type="NCBI Taxonomy" id="45657"/>
    <lineage>
        <taxon>Bacteria</taxon>
        <taxon>Pseudomonadati</taxon>
        <taxon>Thermodesulfobacteriota</taxon>
        <taxon>Desulfobacteria</taxon>
        <taxon>Desulfobacterales</taxon>
        <taxon>Desulfococcaceae</taxon>
        <taxon>Desulfonema</taxon>
    </lineage>
</organism>
<dbReference type="EMBL" id="BEXT01000001">
    <property type="protein sequence ID" value="GBC63898.1"/>
    <property type="molecule type" value="Genomic_DNA"/>
</dbReference>
<dbReference type="PROSITE" id="PS50042">
    <property type="entry name" value="CNMP_BINDING_3"/>
    <property type="match status" value="1"/>
</dbReference>
<dbReference type="Proteomes" id="UP000288096">
    <property type="component" value="Unassembled WGS sequence"/>
</dbReference>
<evidence type="ECO:0000313" key="2">
    <source>
        <dbReference type="EMBL" id="GBC63898.1"/>
    </source>
</evidence>
<sequence>MNFPDTIIDITEENNCPMYKLGDEFNVCGTALLMPPDKAVCLILVKDITDLFGTPGLGSKGQFRCSGCTGRVRLEYRRDLSFTLPPPRKSDAELATITGLLNRFEFFRSLEGDQVGEVVRLVRLKKYDAGEMIIRRGSMAGTSTSSLRERWRCWGMTGSALPS</sequence>
<dbReference type="Gene3D" id="2.60.120.10">
    <property type="entry name" value="Jelly Rolls"/>
    <property type="match status" value="1"/>
</dbReference>
<dbReference type="SUPFAM" id="SSF51206">
    <property type="entry name" value="cAMP-binding domain-like"/>
    <property type="match status" value="1"/>
</dbReference>
<evidence type="ECO:0000313" key="3">
    <source>
        <dbReference type="Proteomes" id="UP000288096"/>
    </source>
</evidence>
<accession>A0A401G3S9</accession>